<dbReference type="Proteomes" id="UP000239576">
    <property type="component" value="Unassembled WGS sequence"/>
</dbReference>
<evidence type="ECO:0000313" key="2">
    <source>
        <dbReference type="Proteomes" id="UP000239576"/>
    </source>
</evidence>
<evidence type="ECO:0000313" key="1">
    <source>
        <dbReference type="EMBL" id="PSB24534.1"/>
    </source>
</evidence>
<reference evidence="2" key="1">
    <citation type="submission" date="2018-02" db="EMBL/GenBank/DDBJ databases">
        <authorList>
            <person name="Moore K."/>
            <person name="Momper L."/>
        </authorList>
    </citation>
    <scope>NUCLEOTIDE SEQUENCE [LARGE SCALE GENOMIC DNA]</scope>
    <source>
        <strain evidence="2">ULC18</strain>
    </source>
</reference>
<gene>
    <name evidence="1" type="ORF">C7B82_26255</name>
</gene>
<proteinExistence type="predicted"/>
<dbReference type="RefSeq" id="WP_106259730.1">
    <property type="nucleotide sequence ID" value="NZ_CAWNSW010000105.1"/>
</dbReference>
<dbReference type="EMBL" id="PVWK01000142">
    <property type="protein sequence ID" value="PSB24534.1"/>
    <property type="molecule type" value="Genomic_DNA"/>
</dbReference>
<organism evidence="1 2">
    <name type="scientific">Stenomitos frigidus ULC18</name>
    <dbReference type="NCBI Taxonomy" id="2107698"/>
    <lineage>
        <taxon>Bacteria</taxon>
        <taxon>Bacillati</taxon>
        <taxon>Cyanobacteriota</taxon>
        <taxon>Cyanophyceae</taxon>
        <taxon>Leptolyngbyales</taxon>
        <taxon>Leptolyngbyaceae</taxon>
        <taxon>Stenomitos</taxon>
    </lineage>
</organism>
<dbReference type="OrthoDB" id="428593at2"/>
<evidence type="ECO:0008006" key="3">
    <source>
        <dbReference type="Google" id="ProtNLM"/>
    </source>
</evidence>
<comment type="caution">
    <text evidence="1">The sequence shown here is derived from an EMBL/GenBank/DDBJ whole genome shotgun (WGS) entry which is preliminary data.</text>
</comment>
<keyword evidence="2" id="KW-1185">Reference proteome</keyword>
<dbReference type="AlphaFoldDB" id="A0A2T1DVX7"/>
<name>A0A2T1DVX7_9CYAN</name>
<protein>
    <recommendedName>
        <fullName evidence="3">Toxin-antitoxin system HicB family antitoxin</fullName>
    </recommendedName>
</protein>
<accession>A0A2T1DVX7</accession>
<reference evidence="1 2" key="2">
    <citation type="submission" date="2018-03" db="EMBL/GenBank/DDBJ databases">
        <title>The ancient ancestry and fast evolution of plastids.</title>
        <authorList>
            <person name="Moore K.R."/>
            <person name="Magnabosco C."/>
            <person name="Momper L."/>
            <person name="Gold D.A."/>
            <person name="Bosak T."/>
            <person name="Fournier G.P."/>
        </authorList>
    </citation>
    <scope>NUCLEOTIDE SEQUENCE [LARGE SCALE GENOMIC DNA]</scope>
    <source>
        <strain evidence="1 2">ULC18</strain>
    </source>
</reference>
<sequence length="79" mass="8739">MQITIDLPHDLQASLIKQATQLNLPLETFILQALQQIVVLDPDDTPKAEVLAGLYRALEDVKAGRISPVETLWDDDSDA</sequence>